<dbReference type="Proteomes" id="UP000265703">
    <property type="component" value="Unassembled WGS sequence"/>
</dbReference>
<protein>
    <recommendedName>
        <fullName evidence="3">F-box domain-containing protein</fullName>
    </recommendedName>
</protein>
<accession>A0A397SC45</accession>
<organism evidence="1 2">
    <name type="scientific">Glomus cerebriforme</name>
    <dbReference type="NCBI Taxonomy" id="658196"/>
    <lineage>
        <taxon>Eukaryota</taxon>
        <taxon>Fungi</taxon>
        <taxon>Fungi incertae sedis</taxon>
        <taxon>Mucoromycota</taxon>
        <taxon>Glomeromycotina</taxon>
        <taxon>Glomeromycetes</taxon>
        <taxon>Glomerales</taxon>
        <taxon>Glomeraceae</taxon>
        <taxon>Glomus</taxon>
    </lineage>
</organism>
<dbReference type="OrthoDB" id="2354532at2759"/>
<keyword evidence="2" id="KW-1185">Reference proteome</keyword>
<reference evidence="1 2" key="1">
    <citation type="submission" date="2018-06" db="EMBL/GenBank/DDBJ databases">
        <title>Comparative genomics reveals the genomic features of Rhizophagus irregularis, R. cerebriforme, R. diaphanum and Gigaspora rosea, and their symbiotic lifestyle signature.</title>
        <authorList>
            <person name="Morin E."/>
            <person name="San Clemente H."/>
            <person name="Chen E.C.H."/>
            <person name="De La Providencia I."/>
            <person name="Hainaut M."/>
            <person name="Kuo A."/>
            <person name="Kohler A."/>
            <person name="Murat C."/>
            <person name="Tang N."/>
            <person name="Roy S."/>
            <person name="Loubradou J."/>
            <person name="Henrissat B."/>
            <person name="Grigoriev I.V."/>
            <person name="Corradi N."/>
            <person name="Roux C."/>
            <person name="Martin F.M."/>
        </authorList>
    </citation>
    <scope>NUCLEOTIDE SEQUENCE [LARGE SCALE GENOMIC DNA]</scope>
    <source>
        <strain evidence="1 2">DAOM 227022</strain>
    </source>
</reference>
<dbReference type="AlphaFoldDB" id="A0A397SC45"/>
<dbReference type="STRING" id="658196.A0A397SC45"/>
<gene>
    <name evidence="1" type="ORF">C1645_809861</name>
</gene>
<name>A0A397SC45_9GLOM</name>
<evidence type="ECO:0000313" key="1">
    <source>
        <dbReference type="EMBL" id="RIA81875.1"/>
    </source>
</evidence>
<evidence type="ECO:0000313" key="2">
    <source>
        <dbReference type="Proteomes" id="UP000265703"/>
    </source>
</evidence>
<evidence type="ECO:0008006" key="3">
    <source>
        <dbReference type="Google" id="ProtNLM"/>
    </source>
</evidence>
<dbReference type="EMBL" id="QKYT01000732">
    <property type="protein sequence ID" value="RIA81875.1"/>
    <property type="molecule type" value="Genomic_DNA"/>
</dbReference>
<sequence>MACLKVLSGDLPELTNEIIQYFRDDFSTLHSCILVNRLWCRIAIPLLWEDPFSIPTQNYHFIEIYLHYLSKHEQRKLNEYGIDNNLFPSNTLFNYPSFIKCLSIQIGYPIETWVASIRPKQPVNHSVRCIYYSGYTRLIYKSLFKIFIENKARLHTFEIITYVYHDYLNDAFELILQNPNFICEIKNLKLQGITYLSKIDSLLSFLSSNCNSISTFNFQFIDKLNENFSSRIINSQQNIKTILFQHNNFPLYNSLLSLKNSNCSFTLKTIIFYETDFKNIIILKEVFEQLNGLESIHILYCHSLNSDFVQQIINITKPFRLRSLFMGEILQVESLQLLLQKSGVYLENVGFGLLKNNELKQKLFQLMKKYCSNINFFDCSCFYTPDNIYPAFDLIKNVGENLNYLSIECSISTIFSSIVLQELGSILPTKLEYLKLSLEININDFKIFLNDSQNTFINKLVIKNKVLLHSSLIEKIKKLVSKNKTQAIEQDILPYIEEFIMKKRRVKYLAFKEDYMRVRDLFLLKDHVKKFESYNIEVQNYDDLNINWYKYIEETY</sequence>
<proteinExistence type="predicted"/>
<comment type="caution">
    <text evidence="1">The sequence shown here is derived from an EMBL/GenBank/DDBJ whole genome shotgun (WGS) entry which is preliminary data.</text>
</comment>